<evidence type="ECO:0000313" key="3">
    <source>
        <dbReference type="Proteomes" id="UP000290572"/>
    </source>
</evidence>
<dbReference type="EMBL" id="QBIY01012636">
    <property type="protein sequence ID" value="RXN20612.1"/>
    <property type="molecule type" value="Genomic_DNA"/>
</dbReference>
<name>A0A498MM62_LABRO</name>
<keyword evidence="3" id="KW-1185">Reference proteome</keyword>
<feature type="region of interest" description="Disordered" evidence="1">
    <location>
        <begin position="44"/>
        <end position="63"/>
    </location>
</feature>
<protein>
    <submittedName>
        <fullName evidence="2">Mitogen-activated kinase kinase kinase kinase 4-like protein</fullName>
    </submittedName>
</protein>
<gene>
    <name evidence="2" type="ORF">ROHU_024874</name>
</gene>
<proteinExistence type="predicted"/>
<comment type="caution">
    <text evidence="2">The sequence shown here is derived from an EMBL/GenBank/DDBJ whole genome shotgun (WGS) entry which is preliminary data.</text>
</comment>
<keyword evidence="2" id="KW-0418">Kinase</keyword>
<evidence type="ECO:0000256" key="1">
    <source>
        <dbReference type="SAM" id="MobiDB-lite"/>
    </source>
</evidence>
<sequence length="238" mass="25816">MGRAHAEAALGGSDCPHCGDMSLRTLRLRVAIIQGDELAQLALPRSSSAASLEPRSKVTRASDVDLSGSDMVSFGAMENAEEGDDAISVAASEREEWSNSPLEYTAPHSSDAGDLHHGDVELLRVLTKAVKELGLVWALPAEPTRSRLDEWYLQSDHGRKDTPRRPGPFFPEVHDEIAKSCNALLTSRVHNPECSLLSSVDGADRAGYAKLPPCEQRKLRTHSLSSDEIRAAYLSGFD</sequence>
<feature type="compositionally biased region" description="Basic and acidic residues" evidence="1">
    <location>
        <begin position="54"/>
        <end position="63"/>
    </location>
</feature>
<dbReference type="AlphaFoldDB" id="A0A498MM62"/>
<accession>A0A498MM62</accession>
<reference evidence="2 3" key="1">
    <citation type="submission" date="2018-03" db="EMBL/GenBank/DDBJ databases">
        <title>Draft genome sequence of Rohu Carp (Labeo rohita).</title>
        <authorList>
            <person name="Das P."/>
            <person name="Kushwaha B."/>
            <person name="Joshi C.G."/>
            <person name="Kumar D."/>
            <person name="Nagpure N.S."/>
            <person name="Sahoo L."/>
            <person name="Das S.P."/>
            <person name="Bit A."/>
            <person name="Patnaik S."/>
            <person name="Meher P.K."/>
            <person name="Jayasankar P."/>
            <person name="Koringa P.G."/>
            <person name="Patel N.V."/>
            <person name="Hinsu A.T."/>
            <person name="Kumar R."/>
            <person name="Pandey M."/>
            <person name="Agarwal S."/>
            <person name="Srivastava S."/>
            <person name="Singh M."/>
            <person name="Iquebal M.A."/>
            <person name="Jaiswal S."/>
            <person name="Angadi U.B."/>
            <person name="Kumar N."/>
            <person name="Raza M."/>
            <person name="Shah T.M."/>
            <person name="Rai A."/>
            <person name="Jena J.K."/>
        </authorList>
    </citation>
    <scope>NUCLEOTIDE SEQUENCE [LARGE SCALE GENOMIC DNA]</scope>
    <source>
        <strain evidence="2">DASCIFA01</strain>
        <tissue evidence="2">Testis</tissue>
    </source>
</reference>
<keyword evidence="2" id="KW-0808">Transferase</keyword>
<organism evidence="2 3">
    <name type="scientific">Labeo rohita</name>
    <name type="common">Indian major carp</name>
    <name type="synonym">Cyprinus rohita</name>
    <dbReference type="NCBI Taxonomy" id="84645"/>
    <lineage>
        <taxon>Eukaryota</taxon>
        <taxon>Metazoa</taxon>
        <taxon>Chordata</taxon>
        <taxon>Craniata</taxon>
        <taxon>Vertebrata</taxon>
        <taxon>Euteleostomi</taxon>
        <taxon>Actinopterygii</taxon>
        <taxon>Neopterygii</taxon>
        <taxon>Teleostei</taxon>
        <taxon>Ostariophysi</taxon>
        <taxon>Cypriniformes</taxon>
        <taxon>Cyprinidae</taxon>
        <taxon>Labeoninae</taxon>
        <taxon>Labeonini</taxon>
        <taxon>Labeo</taxon>
    </lineage>
</organism>
<dbReference type="GO" id="GO:0016301">
    <property type="term" value="F:kinase activity"/>
    <property type="evidence" value="ECO:0007669"/>
    <property type="project" value="UniProtKB-KW"/>
</dbReference>
<dbReference type="Proteomes" id="UP000290572">
    <property type="component" value="Unassembled WGS sequence"/>
</dbReference>
<evidence type="ECO:0000313" key="2">
    <source>
        <dbReference type="EMBL" id="RXN20612.1"/>
    </source>
</evidence>